<dbReference type="InterPro" id="IPR015943">
    <property type="entry name" value="WD40/YVTN_repeat-like_dom_sf"/>
</dbReference>
<accession>A0A7R9Q3Y4</accession>
<dbReference type="SUPFAM" id="SSF47370">
    <property type="entry name" value="Bromodomain"/>
    <property type="match status" value="1"/>
</dbReference>
<feature type="compositionally biased region" description="Low complexity" evidence="3">
    <location>
        <begin position="402"/>
        <end position="414"/>
    </location>
</feature>
<feature type="compositionally biased region" description="Basic and acidic residues" evidence="3">
    <location>
        <begin position="882"/>
        <end position="893"/>
    </location>
</feature>
<dbReference type="InterPro" id="IPR036427">
    <property type="entry name" value="Bromodomain-like_sf"/>
</dbReference>
<dbReference type="GO" id="GO:0005634">
    <property type="term" value="C:nucleus"/>
    <property type="evidence" value="ECO:0007669"/>
    <property type="project" value="TreeGrafter"/>
</dbReference>
<dbReference type="GO" id="GO:0008360">
    <property type="term" value="P:regulation of cell shape"/>
    <property type="evidence" value="ECO:0007669"/>
    <property type="project" value="TreeGrafter"/>
</dbReference>
<dbReference type="EMBL" id="CAJPIZ010008136">
    <property type="protein sequence ID" value="CAG2110891.1"/>
    <property type="molecule type" value="Genomic_DNA"/>
</dbReference>
<feature type="region of interest" description="Disordered" evidence="3">
    <location>
        <begin position="864"/>
        <end position="949"/>
    </location>
</feature>
<organism evidence="5">
    <name type="scientific">Medioppia subpectinata</name>
    <dbReference type="NCBI Taxonomy" id="1979941"/>
    <lineage>
        <taxon>Eukaryota</taxon>
        <taxon>Metazoa</taxon>
        <taxon>Ecdysozoa</taxon>
        <taxon>Arthropoda</taxon>
        <taxon>Chelicerata</taxon>
        <taxon>Arachnida</taxon>
        <taxon>Acari</taxon>
        <taxon>Acariformes</taxon>
        <taxon>Sarcoptiformes</taxon>
        <taxon>Oribatida</taxon>
        <taxon>Brachypylina</taxon>
        <taxon>Oppioidea</taxon>
        <taxon>Oppiidae</taxon>
        <taxon>Medioppia</taxon>
    </lineage>
</organism>
<feature type="region of interest" description="Disordered" evidence="3">
    <location>
        <begin position="689"/>
        <end position="714"/>
    </location>
</feature>
<feature type="compositionally biased region" description="Low complexity" evidence="3">
    <location>
        <begin position="864"/>
        <end position="873"/>
    </location>
</feature>
<gene>
    <name evidence="5" type="ORF">OSB1V03_LOCUS10874</name>
</gene>
<feature type="domain" description="Bromo" evidence="4">
    <location>
        <begin position="409"/>
        <end position="517"/>
    </location>
</feature>
<dbReference type="GO" id="GO:0007010">
    <property type="term" value="P:cytoskeleton organization"/>
    <property type="evidence" value="ECO:0007669"/>
    <property type="project" value="TreeGrafter"/>
</dbReference>
<keyword evidence="2" id="KW-0853">WD repeat</keyword>
<dbReference type="GO" id="GO:0006357">
    <property type="term" value="P:regulation of transcription by RNA polymerase II"/>
    <property type="evidence" value="ECO:0007669"/>
    <property type="project" value="TreeGrafter"/>
</dbReference>
<dbReference type="SUPFAM" id="SSF50978">
    <property type="entry name" value="WD40 repeat-like"/>
    <property type="match status" value="1"/>
</dbReference>
<sequence>MRPLSKRTPLSPKDIQSAVRIINLADDSQKEEWKYVQHKTHAECEYSFRFCHNSFRFATGCDKDSNAFIWTFDKGNKKWDSIIIDINAKGNKKILRGKSKQSITESVYVDEFIFSCDDKYLIMSLTDNSIKVWNAESGELVRHFENLHTNKISVIEYHPKLDHICLSAGYDSRVFVYDILKGVVVRQFDCNVGVNRLQSESPSKSSKTFDLILPLLLQCQFSPDGLTIAATDNLGNMTVFTSDDAVAQQSDTMDQFEAELLRIHSESENSSDSQSAAEVVPAATDKDMSYYYAIFEFELDLLRGVEKPSPAKLKSEDKTIDEKDNKVIKTLTMKSETKAVGDAKPKSVASRSPAKPVAKTTPRPVLQKSNPKLNAVKRSAKSPQKAIKRTVAAKSSPKEAKPSGSTTTTPMTGKPLKEECKRILDDIFENPNSIPFQMNDHIKYPDYRKEIVDADLSLSSIRVDLMEGRMKVSGFNSHMNAVFENAKTFYRKREEEVYDMAVALEEYYCKKMADKFGDAFKAPKPGFNSHMNAVFENAKTFYRKREEEVYDMAVALEEYYCKKMADKFGDAFKAPKPVEDSDDEDEEVECTDSDLESPANATEMAPKVIETWVKVDDTSAKEVEALTKVDEMTAKTGKASKTLADKVVEKPAKEVKAIAKKIKTPAKAVAESSVKAVVESPTKAAVSLRAKSPRKVSRDIELNDSPRPKSSVPNDLKCMLNLRPVVPPFENAKTFYRKREEEVYDMAVALEEYYCKKMADKFGDAFKAPKPVADSDDEDEEVECTDSDLESPANATETAPKVIETWVKVDDTSAKEVEALTKVDETSAKTGKASKTLADKVIEKPAKEVKAIAKKFKTPAKAVAESPAKAAVSLRAKSPRKVSRDIELNDSPRPKSTVPNDLKCMVSDLKNIEPKNSKRVSRKAHDLLDTSVSSVNSAKKAKPKTSGSA</sequence>
<dbReference type="EMBL" id="OC862711">
    <property type="protein sequence ID" value="CAD7630461.1"/>
    <property type="molecule type" value="Genomic_DNA"/>
</dbReference>
<evidence type="ECO:0000256" key="3">
    <source>
        <dbReference type="SAM" id="MobiDB-lite"/>
    </source>
</evidence>
<feature type="non-terminal residue" evidence="5">
    <location>
        <position position="1"/>
    </location>
</feature>
<keyword evidence="1" id="KW-0103">Bromodomain</keyword>
<dbReference type="InterPro" id="IPR052060">
    <property type="entry name" value="Bromo_WD_repeat"/>
</dbReference>
<dbReference type="OrthoDB" id="538223at2759"/>
<evidence type="ECO:0000313" key="6">
    <source>
        <dbReference type="Proteomes" id="UP000759131"/>
    </source>
</evidence>
<feature type="compositionally biased region" description="Acidic residues" evidence="3">
    <location>
        <begin position="580"/>
        <end position="595"/>
    </location>
</feature>
<reference evidence="5" key="1">
    <citation type="submission" date="2020-11" db="EMBL/GenBank/DDBJ databases">
        <authorList>
            <person name="Tran Van P."/>
        </authorList>
    </citation>
    <scope>NUCLEOTIDE SEQUENCE</scope>
</reference>
<dbReference type="Gene3D" id="2.130.10.10">
    <property type="entry name" value="YVTN repeat-like/Quinoprotein amine dehydrogenase"/>
    <property type="match status" value="1"/>
</dbReference>
<protein>
    <recommendedName>
        <fullName evidence="4">Bromo domain-containing protein</fullName>
    </recommendedName>
</protein>
<dbReference type="Gene3D" id="1.20.920.10">
    <property type="entry name" value="Bromodomain-like"/>
    <property type="match status" value="1"/>
</dbReference>
<feature type="region of interest" description="Disordered" evidence="3">
    <location>
        <begin position="575"/>
        <end position="603"/>
    </location>
</feature>
<dbReference type="AlphaFoldDB" id="A0A7R9Q3Y4"/>
<dbReference type="InterPro" id="IPR001487">
    <property type="entry name" value="Bromodomain"/>
</dbReference>
<evidence type="ECO:0000259" key="4">
    <source>
        <dbReference type="SMART" id="SM00297"/>
    </source>
</evidence>
<evidence type="ECO:0000256" key="2">
    <source>
        <dbReference type="PROSITE-ProRule" id="PRU00221"/>
    </source>
</evidence>
<feature type="compositionally biased region" description="Basic and acidic residues" evidence="3">
    <location>
        <begin position="336"/>
        <end position="345"/>
    </location>
</feature>
<evidence type="ECO:0000256" key="1">
    <source>
        <dbReference type="ARBA" id="ARBA00023117"/>
    </source>
</evidence>
<dbReference type="PROSITE" id="PS50082">
    <property type="entry name" value="WD_REPEATS_2"/>
    <property type="match status" value="1"/>
</dbReference>
<feature type="region of interest" description="Disordered" evidence="3">
    <location>
        <begin position="336"/>
        <end position="416"/>
    </location>
</feature>
<evidence type="ECO:0000313" key="5">
    <source>
        <dbReference type="EMBL" id="CAD7630461.1"/>
    </source>
</evidence>
<feature type="compositionally biased region" description="Acidic residues" evidence="3">
    <location>
        <begin position="774"/>
        <end position="789"/>
    </location>
</feature>
<dbReference type="InterPro" id="IPR036322">
    <property type="entry name" value="WD40_repeat_dom_sf"/>
</dbReference>
<dbReference type="PANTHER" id="PTHR16266:SF17">
    <property type="entry name" value="BRWD3"/>
    <property type="match status" value="1"/>
</dbReference>
<dbReference type="PANTHER" id="PTHR16266">
    <property type="entry name" value="WD REPEAT DOMAIN 9"/>
    <property type="match status" value="1"/>
</dbReference>
<dbReference type="InterPro" id="IPR001680">
    <property type="entry name" value="WD40_rpt"/>
</dbReference>
<dbReference type="Proteomes" id="UP000759131">
    <property type="component" value="Unassembled WGS sequence"/>
</dbReference>
<feature type="repeat" description="WD" evidence="2">
    <location>
        <begin position="114"/>
        <end position="143"/>
    </location>
</feature>
<keyword evidence="6" id="KW-1185">Reference proteome</keyword>
<proteinExistence type="predicted"/>
<dbReference type="SMART" id="SM00320">
    <property type="entry name" value="WD40"/>
    <property type="match status" value="3"/>
</dbReference>
<feature type="compositionally biased region" description="Basic and acidic residues" evidence="3">
    <location>
        <begin position="696"/>
        <end position="707"/>
    </location>
</feature>
<dbReference type="SMART" id="SM00297">
    <property type="entry name" value="BROMO"/>
    <property type="match status" value="1"/>
</dbReference>
<name>A0A7R9Q3Y4_9ACAR</name>
<dbReference type="Pfam" id="PF00439">
    <property type="entry name" value="Bromodomain"/>
    <property type="match status" value="1"/>
</dbReference>
<feature type="region of interest" description="Disordered" evidence="3">
    <location>
        <begin position="770"/>
        <end position="800"/>
    </location>
</feature>